<dbReference type="InterPro" id="IPR033985">
    <property type="entry name" value="SusD-like_N"/>
</dbReference>
<dbReference type="Pfam" id="PF14322">
    <property type="entry name" value="SusD-like_3"/>
    <property type="match status" value="1"/>
</dbReference>
<keyword evidence="9" id="KW-1185">Reference proteome</keyword>
<evidence type="ECO:0000256" key="2">
    <source>
        <dbReference type="ARBA" id="ARBA00006275"/>
    </source>
</evidence>
<comment type="subcellular location">
    <subcellularLocation>
        <location evidence="1">Cell outer membrane</location>
    </subcellularLocation>
</comment>
<gene>
    <name evidence="8" type="ORF">C1H87_19025</name>
</gene>
<evidence type="ECO:0000256" key="4">
    <source>
        <dbReference type="ARBA" id="ARBA00023136"/>
    </source>
</evidence>
<dbReference type="InterPro" id="IPR011990">
    <property type="entry name" value="TPR-like_helical_dom_sf"/>
</dbReference>
<comment type="similarity">
    <text evidence="2">Belongs to the SusD family.</text>
</comment>
<feature type="domain" description="RagB/SusD" evidence="6">
    <location>
        <begin position="423"/>
        <end position="556"/>
    </location>
</feature>
<keyword evidence="5" id="KW-0998">Cell outer membrane</keyword>
<dbReference type="Pfam" id="PF07980">
    <property type="entry name" value="SusD_RagB"/>
    <property type="match status" value="1"/>
</dbReference>
<keyword evidence="3" id="KW-0732">Signal</keyword>
<evidence type="ECO:0000256" key="1">
    <source>
        <dbReference type="ARBA" id="ARBA00004442"/>
    </source>
</evidence>
<dbReference type="EMBL" id="CP025791">
    <property type="protein sequence ID" value="AUP80692.1"/>
    <property type="molecule type" value="Genomic_DNA"/>
</dbReference>
<dbReference type="SUPFAM" id="SSF48452">
    <property type="entry name" value="TPR-like"/>
    <property type="match status" value="1"/>
</dbReference>
<name>A0A2K9PUF5_9FLAO</name>
<evidence type="ECO:0000256" key="3">
    <source>
        <dbReference type="ARBA" id="ARBA00022729"/>
    </source>
</evidence>
<evidence type="ECO:0000256" key="5">
    <source>
        <dbReference type="ARBA" id="ARBA00023237"/>
    </source>
</evidence>
<evidence type="ECO:0000259" key="7">
    <source>
        <dbReference type="Pfam" id="PF14322"/>
    </source>
</evidence>
<keyword evidence="4" id="KW-0472">Membrane</keyword>
<proteinExistence type="inferred from homology"/>
<dbReference type="RefSeq" id="WP_102757338.1">
    <property type="nucleotide sequence ID" value="NZ_CP025791.1"/>
</dbReference>
<evidence type="ECO:0000259" key="6">
    <source>
        <dbReference type="Pfam" id="PF07980"/>
    </source>
</evidence>
<dbReference type="PROSITE" id="PS51257">
    <property type="entry name" value="PROKAR_LIPOPROTEIN"/>
    <property type="match status" value="1"/>
</dbReference>
<dbReference type="AlphaFoldDB" id="A0A2K9PUF5"/>
<organism evidence="8 9">
    <name type="scientific">Flavivirga eckloniae</name>
    <dbReference type="NCBI Taxonomy" id="1803846"/>
    <lineage>
        <taxon>Bacteria</taxon>
        <taxon>Pseudomonadati</taxon>
        <taxon>Bacteroidota</taxon>
        <taxon>Flavobacteriia</taxon>
        <taxon>Flavobacteriales</taxon>
        <taxon>Flavobacteriaceae</taxon>
        <taxon>Flavivirga</taxon>
    </lineage>
</organism>
<evidence type="ECO:0000313" key="8">
    <source>
        <dbReference type="EMBL" id="AUP80692.1"/>
    </source>
</evidence>
<dbReference type="Gene3D" id="1.25.40.390">
    <property type="match status" value="1"/>
</dbReference>
<dbReference type="OrthoDB" id="5694214at2"/>
<evidence type="ECO:0000313" key="9">
    <source>
        <dbReference type="Proteomes" id="UP000235826"/>
    </source>
</evidence>
<protein>
    <submittedName>
        <fullName evidence="8">RagB/SusD family nutrient uptake outer membrane protein</fullName>
    </submittedName>
</protein>
<dbReference type="GO" id="GO:0009279">
    <property type="term" value="C:cell outer membrane"/>
    <property type="evidence" value="ECO:0007669"/>
    <property type="project" value="UniProtKB-SubCell"/>
</dbReference>
<accession>A0A2K9PUF5</accession>
<dbReference type="Proteomes" id="UP000235826">
    <property type="component" value="Chromosome"/>
</dbReference>
<dbReference type="InterPro" id="IPR012944">
    <property type="entry name" value="SusD_RagB_dom"/>
</dbReference>
<sequence length="556" mass="62779">MKNLRKLIWISLILITAGSCDEQDFLKEEAFDFYSPGNSYTSPVQIEAAITKLHENVRVMLFENTDNSFIFQYTADYAYDAIAPTHALNSWADKVTPEAGEVDWMWDRFYKIIFNTNVIIGRIDAVAYSSEQERAAHIAEAKFFRAWAYRGLGIIFGGVPIVLEETTSPKRDFVRAPRQDVWNLIIQDLTEAIPNLPGTDEVADGRVTKGAGNHLLAEMYIIVQDYVKAIAAATEVIDNSGFTLMQNRFGSRSTEPGDVYWDLFRRGNQNRGSGNTESIWVSQYEYLTPGGGNGDNLPRFLMPLYWQLEDNNGESLFTGPNENFGGRGIGWWAPTEYWLVDVWAGGNANDMRNSEYNIIRDIVANNPASTFFGQPIVASGAIQNFKDNRDPFDRWWNVIVAKGAPLGNFPEEVVADPVTGLNTNDANHSYRDRYLMRLAETYLLRAEAHLLNGDTGSAANDINAVRTRANAPLVDAADVDMNYILDERARELFGEELRLLTLMRMGNIVERVRMYDPMHNGTFASNNINDHQNLWPIPNSEIERNTEAVLEQNIGY</sequence>
<dbReference type="KEGG" id="fek:C1H87_19025"/>
<reference evidence="8 9" key="1">
    <citation type="submission" date="2018-01" db="EMBL/GenBank/DDBJ databases">
        <title>Complete genome sequence of Flavivirga eckloniae ECD14 isolated from seaweed Ecklonia cava.</title>
        <authorList>
            <person name="Lee J.H."/>
            <person name="Baik K.S."/>
            <person name="Seong C.N."/>
        </authorList>
    </citation>
    <scope>NUCLEOTIDE SEQUENCE [LARGE SCALE GENOMIC DNA]</scope>
    <source>
        <strain evidence="8 9">ECD14</strain>
    </source>
</reference>
<feature type="domain" description="SusD-like N-terminal" evidence="7">
    <location>
        <begin position="44"/>
        <end position="220"/>
    </location>
</feature>